<evidence type="ECO:0000256" key="1">
    <source>
        <dbReference type="SAM" id="MobiDB-lite"/>
    </source>
</evidence>
<dbReference type="Pfam" id="PF13091">
    <property type="entry name" value="PLDc_2"/>
    <property type="match status" value="1"/>
</dbReference>
<proteinExistence type="predicted"/>
<dbReference type="PANTHER" id="PTHR21248:SF22">
    <property type="entry name" value="PHOSPHOLIPASE D"/>
    <property type="match status" value="1"/>
</dbReference>
<feature type="domain" description="PLD phosphodiesterase" evidence="2">
    <location>
        <begin position="236"/>
        <end position="263"/>
    </location>
</feature>
<keyword evidence="4" id="KW-1185">Reference proteome</keyword>
<comment type="caution">
    <text evidence="3">The sequence shown here is derived from an EMBL/GenBank/DDBJ whole genome shotgun (WGS) entry which is preliminary data.</text>
</comment>
<protein>
    <recommendedName>
        <fullName evidence="2">PLD phosphodiesterase domain-containing protein</fullName>
    </recommendedName>
</protein>
<feature type="domain" description="PLD phosphodiesterase" evidence="2">
    <location>
        <begin position="527"/>
        <end position="554"/>
    </location>
</feature>
<feature type="region of interest" description="Disordered" evidence="1">
    <location>
        <begin position="371"/>
        <end position="390"/>
    </location>
</feature>
<dbReference type="EMBL" id="JAFFHC010000006">
    <property type="protein sequence ID" value="KAK4671555.1"/>
    <property type="molecule type" value="Genomic_DNA"/>
</dbReference>
<dbReference type="RefSeq" id="XP_062797851.1">
    <property type="nucleotide sequence ID" value="XM_062949191.1"/>
</dbReference>
<evidence type="ECO:0000259" key="2">
    <source>
        <dbReference type="PROSITE" id="PS50035"/>
    </source>
</evidence>
<dbReference type="InterPro" id="IPR025202">
    <property type="entry name" value="PLD-like_dom"/>
</dbReference>
<evidence type="ECO:0000313" key="4">
    <source>
        <dbReference type="Proteomes" id="UP001323617"/>
    </source>
</evidence>
<dbReference type="CDD" id="cd00138">
    <property type="entry name" value="PLDc_SF"/>
    <property type="match status" value="1"/>
</dbReference>
<organism evidence="3 4">
    <name type="scientific">Podospora pseudoanserina</name>
    <dbReference type="NCBI Taxonomy" id="2609844"/>
    <lineage>
        <taxon>Eukaryota</taxon>
        <taxon>Fungi</taxon>
        <taxon>Dikarya</taxon>
        <taxon>Ascomycota</taxon>
        <taxon>Pezizomycotina</taxon>
        <taxon>Sordariomycetes</taxon>
        <taxon>Sordariomycetidae</taxon>
        <taxon>Sordariales</taxon>
        <taxon>Podosporaceae</taxon>
        <taxon>Podospora</taxon>
    </lineage>
</organism>
<evidence type="ECO:0000313" key="3">
    <source>
        <dbReference type="EMBL" id="KAK4671555.1"/>
    </source>
</evidence>
<sequence>MKKHQISLENNHINDSLLDLCTSTQSVSSLISQDPTISPADAWEKLYGRAALASADNEKEHANGAMGGDLLELKKAEMCGRWGDTKPSELFLKIYHDALCTLNEDPSRGMVSPSLMGSHGTIPLTIVSTIPDICRHIANVIVRAQTEVFLATNYWQNGAASAYITEAIRELDRRVAARGGPRVKVKIIYDRGSPKQVFKPRYFVSEKDFAGPNVNLPRRSEIPNLEMDVVNYHQPVMGTFHAKYVVVDRKIALLQSNNVQDNDNLEMMIHLEGPVVDSFVDVALLSWGKPWDGFSEVQEEIEQADGSMAAVANGRAVLPDVNTLPLDNSLHTPSRPHHDPDVASEVARFNTFLTPTTNKTHLDAVNALLNHTTNPSLRPDPTLNPDPPEPDRFTPYIPHSASPFPIALVTRSPYGPPTHHSLPNPQNAAWLSALKHATKTVFIQSPTLNAEPLIPAIIEACERGVEVTCWICLGYNDAGELLPHQGGHNEKIAKELYGSLSEDGRERLRYGWYVGRDQTVPIVQSRRGRSCHVKIMVVDGEVGVMGNGNQDTQSWFHSCEVNVLVDSREVCGEWVRGWGGIRIRGVYGRLDGEEGVWRDREGKEAEGGDWARSWGGGWGGLGALLGLLGGLRGRAGFRGRGRGVFREMILKGVW</sequence>
<dbReference type="InterPro" id="IPR001736">
    <property type="entry name" value="PLipase_D/transphosphatidylase"/>
</dbReference>
<dbReference type="SUPFAM" id="SSF56024">
    <property type="entry name" value="Phospholipase D/nuclease"/>
    <property type="match status" value="2"/>
</dbReference>
<accession>A0ABR0HTZ7</accession>
<dbReference type="GeneID" id="87970056"/>
<name>A0ABR0HTZ7_9PEZI</name>
<reference evidence="3 4" key="1">
    <citation type="journal article" date="2023" name="bioRxiv">
        <title>High-quality genome assemblies of four members of thePodospora anserinaspecies complex.</title>
        <authorList>
            <person name="Ament-Velasquez S.L."/>
            <person name="Vogan A.A."/>
            <person name="Wallerman O."/>
            <person name="Hartmann F."/>
            <person name="Gautier V."/>
            <person name="Silar P."/>
            <person name="Giraud T."/>
            <person name="Johannesson H."/>
        </authorList>
    </citation>
    <scope>NUCLEOTIDE SEQUENCE [LARGE SCALE GENOMIC DNA]</scope>
    <source>
        <strain evidence="3 4">CBS 124.78</strain>
    </source>
</reference>
<dbReference type="Proteomes" id="UP001323617">
    <property type="component" value="Unassembled WGS sequence"/>
</dbReference>
<dbReference type="PROSITE" id="PS50035">
    <property type="entry name" value="PLD"/>
    <property type="match status" value="2"/>
</dbReference>
<dbReference type="Gene3D" id="3.30.870.10">
    <property type="entry name" value="Endonuclease Chain A"/>
    <property type="match status" value="2"/>
</dbReference>
<dbReference type="PANTHER" id="PTHR21248">
    <property type="entry name" value="CARDIOLIPIN SYNTHASE"/>
    <property type="match status" value="1"/>
</dbReference>
<gene>
    <name evidence="3" type="ORF">QC764_606880</name>
</gene>